<feature type="domain" description="NF-kappa-B-activating protein C-terminal" evidence="3">
    <location>
        <begin position="309"/>
        <end position="408"/>
    </location>
</feature>
<sequence>MVNSRSRRDSPSPEPRDNFARGNRESPTRSRSNNRDGRSSPVKRFVVQRHERRRSRSRSDSRDRGRSGSRYVDRGRSSERDRYRRRSNSRSRENIARSRSRSPYGRGYNRGGRSPPRFSRRDRSFGRDRGRSPYGDRNGHEQDPNQPARLPNETFSEYRKRIRSESTVWIWAPTPEPEDRSPSPSRRGRTRRSARDSDSSDDDSDDSRGRSSRRKSRRDRSATPKSKRHSKSKKHKKSKSRRKRSPSPSPTPSVSDIEERIKDNKVVEVDENELDNMQEYWVEKKVEPTVDMTIGPTPLPASDIAMDERSYGGALLAGEGAAMAAYVQSGKRIPRRGEIGLTSNQIETYEDVGYVMSGSRHHRMNAVRIRKENQVISAEEKRALLLFNQEEKAKKENKIIADFRELVADRVKEK</sequence>
<comment type="caution">
    <text evidence="4">The sequence shown here is derived from an EMBL/GenBank/DDBJ whole genome shotgun (WGS) entry which is preliminary data.</text>
</comment>
<dbReference type="STRING" id="1314790.A0A1Y1XDQ4"/>
<dbReference type="EMBL" id="MCFE01000626">
    <property type="protein sequence ID" value="ORX83853.1"/>
    <property type="molecule type" value="Genomic_DNA"/>
</dbReference>
<accession>A0A1Y1XDQ4</accession>
<evidence type="ECO:0000313" key="5">
    <source>
        <dbReference type="Proteomes" id="UP000193498"/>
    </source>
</evidence>
<feature type="region of interest" description="Disordered" evidence="2">
    <location>
        <begin position="1"/>
        <end position="264"/>
    </location>
</feature>
<feature type="compositionally biased region" description="Basic and acidic residues" evidence="2">
    <location>
        <begin position="1"/>
        <end position="38"/>
    </location>
</feature>
<reference evidence="4 5" key="1">
    <citation type="submission" date="2016-07" db="EMBL/GenBank/DDBJ databases">
        <title>Pervasive Adenine N6-methylation of Active Genes in Fungi.</title>
        <authorList>
            <consortium name="DOE Joint Genome Institute"/>
            <person name="Mondo S.J."/>
            <person name="Dannebaum R.O."/>
            <person name="Kuo R.C."/>
            <person name="Labutti K."/>
            <person name="Haridas S."/>
            <person name="Kuo A."/>
            <person name="Salamov A."/>
            <person name="Ahrendt S.R."/>
            <person name="Lipzen A."/>
            <person name="Sullivan W."/>
            <person name="Andreopoulos W.B."/>
            <person name="Clum A."/>
            <person name="Lindquist E."/>
            <person name="Daum C."/>
            <person name="Ramamoorthy G.K."/>
            <person name="Gryganskyi A."/>
            <person name="Culley D."/>
            <person name="Magnuson J.K."/>
            <person name="James T.Y."/>
            <person name="O'Malley M.A."/>
            <person name="Stajich J.E."/>
            <person name="Spatafora J.W."/>
            <person name="Visel A."/>
            <person name="Grigoriev I.V."/>
        </authorList>
    </citation>
    <scope>NUCLEOTIDE SEQUENCE [LARGE SCALE GENOMIC DNA]</scope>
    <source>
        <strain evidence="4 5">CBS 931.73</strain>
    </source>
</reference>
<evidence type="ECO:0000256" key="2">
    <source>
        <dbReference type="SAM" id="MobiDB-lite"/>
    </source>
</evidence>
<proteinExistence type="inferred from homology"/>
<dbReference type="GO" id="GO:0003682">
    <property type="term" value="F:chromatin binding"/>
    <property type="evidence" value="ECO:0007669"/>
    <property type="project" value="InterPro"/>
</dbReference>
<dbReference type="PANTHER" id="PTHR13087">
    <property type="entry name" value="NF-KAPPA B ACTIVATING PROTEIN"/>
    <property type="match status" value="1"/>
</dbReference>
<evidence type="ECO:0000256" key="1">
    <source>
        <dbReference type="ARBA" id="ARBA00009313"/>
    </source>
</evidence>
<dbReference type="InterPro" id="IPR040466">
    <property type="entry name" value="NKAP"/>
</dbReference>
<evidence type="ECO:0000259" key="3">
    <source>
        <dbReference type="Pfam" id="PF06047"/>
    </source>
</evidence>
<feature type="compositionally biased region" description="Basic residues" evidence="2">
    <location>
        <begin position="46"/>
        <end position="56"/>
    </location>
</feature>
<comment type="similarity">
    <text evidence="1">Belongs to the NKAP family.</text>
</comment>
<organism evidence="4 5">
    <name type="scientific">Basidiobolus meristosporus CBS 931.73</name>
    <dbReference type="NCBI Taxonomy" id="1314790"/>
    <lineage>
        <taxon>Eukaryota</taxon>
        <taxon>Fungi</taxon>
        <taxon>Fungi incertae sedis</taxon>
        <taxon>Zoopagomycota</taxon>
        <taxon>Entomophthoromycotina</taxon>
        <taxon>Basidiobolomycetes</taxon>
        <taxon>Basidiobolales</taxon>
        <taxon>Basidiobolaceae</taxon>
        <taxon>Basidiobolus</taxon>
    </lineage>
</organism>
<protein>
    <submittedName>
        <fullName evidence="4">DUF926-domain-containing protein</fullName>
    </submittedName>
</protein>
<dbReference type="Proteomes" id="UP000193498">
    <property type="component" value="Unassembled WGS sequence"/>
</dbReference>
<feature type="compositionally biased region" description="Basic and acidic residues" evidence="2">
    <location>
        <begin position="57"/>
        <end position="82"/>
    </location>
</feature>
<feature type="compositionally biased region" description="Low complexity" evidence="2">
    <location>
        <begin position="101"/>
        <end position="117"/>
    </location>
</feature>
<dbReference type="OrthoDB" id="273141at2759"/>
<keyword evidence="5" id="KW-1185">Reference proteome</keyword>
<feature type="compositionally biased region" description="Basic residues" evidence="2">
    <location>
        <begin position="225"/>
        <end position="245"/>
    </location>
</feature>
<dbReference type="GO" id="GO:0010468">
    <property type="term" value="P:regulation of gene expression"/>
    <property type="evidence" value="ECO:0007669"/>
    <property type="project" value="TreeGrafter"/>
</dbReference>
<dbReference type="PANTHER" id="PTHR13087:SF0">
    <property type="entry name" value="NFKB ACTIVATING PROTEIN LIKE"/>
    <property type="match status" value="1"/>
</dbReference>
<dbReference type="InterPro" id="IPR009269">
    <property type="entry name" value="NKAP_C"/>
</dbReference>
<dbReference type="AlphaFoldDB" id="A0A1Y1XDQ4"/>
<evidence type="ECO:0000313" key="4">
    <source>
        <dbReference type="EMBL" id="ORX83853.1"/>
    </source>
</evidence>
<dbReference type="GO" id="GO:0005634">
    <property type="term" value="C:nucleus"/>
    <property type="evidence" value="ECO:0007669"/>
    <property type="project" value="TreeGrafter"/>
</dbReference>
<dbReference type="Pfam" id="PF06047">
    <property type="entry name" value="Nkap_C"/>
    <property type="match status" value="1"/>
</dbReference>
<gene>
    <name evidence="4" type="ORF">K493DRAFT_291908</name>
</gene>
<dbReference type="InParanoid" id="A0A1Y1XDQ4"/>
<name>A0A1Y1XDQ4_9FUNG</name>
<feature type="compositionally biased region" description="Basic and acidic residues" evidence="2">
    <location>
        <begin position="119"/>
        <end position="131"/>
    </location>
</feature>